<evidence type="ECO:0000256" key="9">
    <source>
        <dbReference type="SAM" id="Phobius"/>
    </source>
</evidence>
<dbReference type="EMBL" id="BKZW01000001">
    <property type="protein sequence ID" value="GER87610.1"/>
    <property type="molecule type" value="Genomic_DNA"/>
</dbReference>
<sequence length="433" mass="49046">MDVEQLQTTSVKKKHGPMPSRVGWLIPTNPYTWSTSFLYLFELGFGLFWLITIAAWWLLPIFIVAILALFLIDRIEYLRYGEKTPERIAVLLLILRFVCVEMAILIAPSLTPILYLLFPFRAMLYFGRKAAYAMAALIVTAYFASFWLDPRMNHDNISVIFAFIFCVACILSVSMAHTMSLERESRMRTEALLDEVQRSHQQLRIYAQQVAALATMEERNRVARDIHDSLGHSLIAINLQLEKALVYHDAHPQEALQSVGDARIVAKTALQDVRRSVHALRTEAEHFSCIHEVASLSEQLTKNGLSVDFTHEGDESRFSRQTLMTLYRIAQEGLTNVQKHAHASHIQVHLHFATEQARLHIVDDGIGFDATTPKKQQPGQESYGLRGMQERLTLLGGTFQLISAPGQGTRLTALVKRHPDIPAPFEAVDTSRK</sequence>
<comment type="caution">
    <text evidence="11">The sequence shown here is derived from an EMBL/GenBank/DDBJ whole genome shotgun (WGS) entry which is preliminary data.</text>
</comment>
<dbReference type="GO" id="GO:0046983">
    <property type="term" value="F:protein dimerization activity"/>
    <property type="evidence" value="ECO:0007669"/>
    <property type="project" value="InterPro"/>
</dbReference>
<dbReference type="GO" id="GO:0005524">
    <property type="term" value="F:ATP binding"/>
    <property type="evidence" value="ECO:0007669"/>
    <property type="project" value="UniProtKB-KW"/>
</dbReference>
<dbReference type="CDD" id="cd16917">
    <property type="entry name" value="HATPase_UhpB-NarQ-NarX-like"/>
    <property type="match status" value="1"/>
</dbReference>
<evidence type="ECO:0000259" key="10">
    <source>
        <dbReference type="SMART" id="SM00387"/>
    </source>
</evidence>
<keyword evidence="6" id="KW-0418">Kinase</keyword>
<dbReference type="EC" id="2.7.13.3" evidence="2"/>
<dbReference type="Pfam" id="PF02518">
    <property type="entry name" value="HATPase_c"/>
    <property type="match status" value="1"/>
</dbReference>
<dbReference type="RefSeq" id="WP_162005059.1">
    <property type="nucleotide sequence ID" value="NZ_BKZW01000001.1"/>
</dbReference>
<feature type="transmembrane region" description="Helical" evidence="9">
    <location>
        <begin position="130"/>
        <end position="148"/>
    </location>
</feature>
<evidence type="ECO:0000256" key="6">
    <source>
        <dbReference type="ARBA" id="ARBA00022777"/>
    </source>
</evidence>
<dbReference type="GO" id="GO:0016020">
    <property type="term" value="C:membrane"/>
    <property type="evidence" value="ECO:0007669"/>
    <property type="project" value="InterPro"/>
</dbReference>
<keyword evidence="8" id="KW-0902">Two-component regulatory system</keyword>
<evidence type="ECO:0000256" key="2">
    <source>
        <dbReference type="ARBA" id="ARBA00012438"/>
    </source>
</evidence>
<feature type="domain" description="Histidine kinase/HSP90-like ATPase" evidence="10">
    <location>
        <begin position="321"/>
        <end position="419"/>
    </location>
</feature>
<evidence type="ECO:0000256" key="5">
    <source>
        <dbReference type="ARBA" id="ARBA00022741"/>
    </source>
</evidence>
<proteinExistence type="predicted"/>
<keyword evidence="12" id="KW-1185">Reference proteome</keyword>
<evidence type="ECO:0000256" key="3">
    <source>
        <dbReference type="ARBA" id="ARBA00022553"/>
    </source>
</evidence>
<evidence type="ECO:0000256" key="4">
    <source>
        <dbReference type="ARBA" id="ARBA00022679"/>
    </source>
</evidence>
<dbReference type="Proteomes" id="UP000326912">
    <property type="component" value="Unassembled WGS sequence"/>
</dbReference>
<organism evidence="11 12">
    <name type="scientific">Dictyobacter vulcani</name>
    <dbReference type="NCBI Taxonomy" id="2607529"/>
    <lineage>
        <taxon>Bacteria</taxon>
        <taxon>Bacillati</taxon>
        <taxon>Chloroflexota</taxon>
        <taxon>Ktedonobacteria</taxon>
        <taxon>Ktedonobacterales</taxon>
        <taxon>Dictyobacteraceae</taxon>
        <taxon>Dictyobacter</taxon>
    </lineage>
</organism>
<dbReference type="InterPro" id="IPR017205">
    <property type="entry name" value="Sig_transdc_His_kinase_ChrS"/>
</dbReference>
<feature type="transmembrane region" description="Helical" evidence="9">
    <location>
        <begin position="22"/>
        <end position="41"/>
    </location>
</feature>
<dbReference type="PIRSF" id="PIRSF037434">
    <property type="entry name" value="STHK_ChrS"/>
    <property type="match status" value="1"/>
</dbReference>
<dbReference type="SMART" id="SM00387">
    <property type="entry name" value="HATPase_c"/>
    <property type="match status" value="1"/>
</dbReference>
<keyword evidence="5" id="KW-0547">Nucleotide-binding</keyword>
<protein>
    <recommendedName>
        <fullName evidence="2">histidine kinase</fullName>
        <ecNumber evidence="2">2.7.13.3</ecNumber>
    </recommendedName>
</protein>
<dbReference type="InterPro" id="IPR003594">
    <property type="entry name" value="HATPase_dom"/>
</dbReference>
<feature type="transmembrane region" description="Helical" evidence="9">
    <location>
        <begin position="160"/>
        <end position="179"/>
    </location>
</feature>
<evidence type="ECO:0000313" key="12">
    <source>
        <dbReference type="Proteomes" id="UP000326912"/>
    </source>
</evidence>
<keyword evidence="9" id="KW-0472">Membrane</keyword>
<keyword evidence="9" id="KW-1133">Transmembrane helix</keyword>
<dbReference type="PANTHER" id="PTHR24421">
    <property type="entry name" value="NITRATE/NITRITE SENSOR PROTEIN NARX-RELATED"/>
    <property type="match status" value="1"/>
</dbReference>
<name>A0A5J4KMH7_9CHLR</name>
<comment type="catalytic activity">
    <reaction evidence="1">
        <text>ATP + protein L-histidine = ADP + protein N-phospho-L-histidine.</text>
        <dbReference type="EC" id="2.7.13.3"/>
    </reaction>
</comment>
<evidence type="ECO:0000256" key="8">
    <source>
        <dbReference type="ARBA" id="ARBA00023012"/>
    </source>
</evidence>
<gene>
    <name evidence="11" type="ORF">KDW_17720</name>
</gene>
<dbReference type="InterPro" id="IPR011712">
    <property type="entry name" value="Sig_transdc_His_kin_sub3_dim/P"/>
</dbReference>
<keyword evidence="9" id="KW-0812">Transmembrane</keyword>
<dbReference type="AlphaFoldDB" id="A0A5J4KMH7"/>
<dbReference type="InterPro" id="IPR036890">
    <property type="entry name" value="HATPase_C_sf"/>
</dbReference>
<dbReference type="PANTHER" id="PTHR24421:SF10">
    <property type="entry name" value="NITRATE_NITRITE SENSOR PROTEIN NARQ"/>
    <property type="match status" value="1"/>
</dbReference>
<evidence type="ECO:0000256" key="7">
    <source>
        <dbReference type="ARBA" id="ARBA00022840"/>
    </source>
</evidence>
<feature type="transmembrane region" description="Helical" evidence="9">
    <location>
        <begin position="93"/>
        <end position="118"/>
    </location>
</feature>
<reference evidence="11 12" key="1">
    <citation type="submission" date="2019-10" db="EMBL/GenBank/DDBJ databases">
        <title>Dictyobacter vulcani sp. nov., within the class Ktedonobacteria, isolated from soil of volcanic Mt. Zao.</title>
        <authorList>
            <person name="Zheng Y."/>
            <person name="Wang C.M."/>
            <person name="Sakai Y."/>
            <person name="Abe K."/>
            <person name="Yokota A."/>
            <person name="Yabe S."/>
        </authorList>
    </citation>
    <scope>NUCLEOTIDE SEQUENCE [LARGE SCALE GENOMIC DNA]</scope>
    <source>
        <strain evidence="11 12">W12</strain>
    </source>
</reference>
<evidence type="ECO:0000313" key="11">
    <source>
        <dbReference type="EMBL" id="GER87610.1"/>
    </source>
</evidence>
<keyword evidence="3" id="KW-0597">Phosphoprotein</keyword>
<accession>A0A5J4KMH7</accession>
<dbReference type="GO" id="GO:0000155">
    <property type="term" value="F:phosphorelay sensor kinase activity"/>
    <property type="evidence" value="ECO:0007669"/>
    <property type="project" value="InterPro"/>
</dbReference>
<feature type="transmembrane region" description="Helical" evidence="9">
    <location>
        <begin position="47"/>
        <end position="72"/>
    </location>
</feature>
<dbReference type="InterPro" id="IPR050482">
    <property type="entry name" value="Sensor_HK_TwoCompSys"/>
</dbReference>
<dbReference type="Gene3D" id="3.30.565.10">
    <property type="entry name" value="Histidine kinase-like ATPase, C-terminal domain"/>
    <property type="match status" value="1"/>
</dbReference>
<keyword evidence="4" id="KW-0808">Transferase</keyword>
<evidence type="ECO:0000256" key="1">
    <source>
        <dbReference type="ARBA" id="ARBA00000085"/>
    </source>
</evidence>
<keyword evidence="7" id="KW-0067">ATP-binding</keyword>
<dbReference type="Pfam" id="PF07730">
    <property type="entry name" value="HisKA_3"/>
    <property type="match status" value="1"/>
</dbReference>
<dbReference type="SUPFAM" id="SSF55874">
    <property type="entry name" value="ATPase domain of HSP90 chaperone/DNA topoisomerase II/histidine kinase"/>
    <property type="match status" value="1"/>
</dbReference>
<dbReference type="Gene3D" id="1.20.5.1930">
    <property type="match status" value="1"/>
</dbReference>